<evidence type="ECO:0000313" key="2">
    <source>
        <dbReference type="EMBL" id="KAF2137432.1"/>
    </source>
</evidence>
<dbReference type="RefSeq" id="XP_033393147.1">
    <property type="nucleotide sequence ID" value="XM_033536138.1"/>
</dbReference>
<proteinExistence type="predicted"/>
<protein>
    <recommendedName>
        <fullName evidence="1">Heterokaryon incompatibility domain-containing protein</fullName>
    </recommendedName>
</protein>
<feature type="non-terminal residue" evidence="2">
    <location>
        <position position="101"/>
    </location>
</feature>
<dbReference type="PANTHER" id="PTHR33112">
    <property type="entry name" value="DOMAIN PROTEIN, PUTATIVE-RELATED"/>
    <property type="match status" value="1"/>
</dbReference>
<accession>A0A6A6AZR2</accession>
<reference evidence="2" key="1">
    <citation type="journal article" date="2020" name="Stud. Mycol.">
        <title>101 Dothideomycetes genomes: a test case for predicting lifestyles and emergence of pathogens.</title>
        <authorList>
            <person name="Haridas S."/>
            <person name="Albert R."/>
            <person name="Binder M."/>
            <person name="Bloem J."/>
            <person name="Labutti K."/>
            <person name="Salamov A."/>
            <person name="Andreopoulos B."/>
            <person name="Baker S."/>
            <person name="Barry K."/>
            <person name="Bills G."/>
            <person name="Bluhm B."/>
            <person name="Cannon C."/>
            <person name="Castanera R."/>
            <person name="Culley D."/>
            <person name="Daum C."/>
            <person name="Ezra D."/>
            <person name="Gonzalez J."/>
            <person name="Henrissat B."/>
            <person name="Kuo A."/>
            <person name="Liang C."/>
            <person name="Lipzen A."/>
            <person name="Lutzoni F."/>
            <person name="Magnuson J."/>
            <person name="Mondo S."/>
            <person name="Nolan M."/>
            <person name="Ohm R."/>
            <person name="Pangilinan J."/>
            <person name="Park H.-J."/>
            <person name="Ramirez L."/>
            <person name="Alfaro M."/>
            <person name="Sun H."/>
            <person name="Tritt A."/>
            <person name="Yoshinaga Y."/>
            <person name="Zwiers L.-H."/>
            <person name="Turgeon B."/>
            <person name="Goodwin S."/>
            <person name="Spatafora J."/>
            <person name="Crous P."/>
            <person name="Grigoriev I."/>
        </authorList>
    </citation>
    <scope>NUCLEOTIDE SEQUENCE</scope>
    <source>
        <strain evidence="2">CBS 121167</strain>
    </source>
</reference>
<dbReference type="Proteomes" id="UP000799438">
    <property type="component" value="Unassembled WGS sequence"/>
</dbReference>
<evidence type="ECO:0000259" key="1">
    <source>
        <dbReference type="Pfam" id="PF06985"/>
    </source>
</evidence>
<dbReference type="AlphaFoldDB" id="A0A6A6AZR2"/>
<sequence>RYAALSHCWGKTEFLKLEKDKIEEFSIGIAMARTGMPKNFKEAIQVTERLGIPFIWIDSLCIVQDDKQDWKIEAAKMKDVYRCATFTIVAASAADSSGGLF</sequence>
<keyword evidence="3" id="KW-1185">Reference proteome</keyword>
<feature type="domain" description="Heterokaryon incompatibility" evidence="1">
    <location>
        <begin position="2"/>
        <end position="99"/>
    </location>
</feature>
<name>A0A6A6AZR2_9PEZI</name>
<feature type="non-terminal residue" evidence="2">
    <location>
        <position position="1"/>
    </location>
</feature>
<dbReference type="PANTHER" id="PTHR33112:SF16">
    <property type="entry name" value="HETEROKARYON INCOMPATIBILITY DOMAIN-CONTAINING PROTEIN"/>
    <property type="match status" value="1"/>
</dbReference>
<organism evidence="2 3">
    <name type="scientific">Aplosporella prunicola CBS 121167</name>
    <dbReference type="NCBI Taxonomy" id="1176127"/>
    <lineage>
        <taxon>Eukaryota</taxon>
        <taxon>Fungi</taxon>
        <taxon>Dikarya</taxon>
        <taxon>Ascomycota</taxon>
        <taxon>Pezizomycotina</taxon>
        <taxon>Dothideomycetes</taxon>
        <taxon>Dothideomycetes incertae sedis</taxon>
        <taxon>Botryosphaeriales</taxon>
        <taxon>Aplosporellaceae</taxon>
        <taxon>Aplosporella</taxon>
    </lineage>
</organism>
<dbReference type="EMBL" id="ML995503">
    <property type="protein sequence ID" value="KAF2137432.1"/>
    <property type="molecule type" value="Genomic_DNA"/>
</dbReference>
<dbReference type="OrthoDB" id="2958217at2759"/>
<dbReference type="GeneID" id="54293634"/>
<dbReference type="InterPro" id="IPR010730">
    <property type="entry name" value="HET"/>
</dbReference>
<dbReference type="Pfam" id="PF06985">
    <property type="entry name" value="HET"/>
    <property type="match status" value="1"/>
</dbReference>
<evidence type="ECO:0000313" key="3">
    <source>
        <dbReference type="Proteomes" id="UP000799438"/>
    </source>
</evidence>
<gene>
    <name evidence="2" type="ORF">K452DRAFT_208546</name>
</gene>